<name>A0A1B0FEC0_GLOMM</name>
<dbReference type="Proteomes" id="UP000092444">
    <property type="component" value="Unassembled WGS sequence"/>
</dbReference>
<dbReference type="InterPro" id="IPR036058">
    <property type="entry name" value="Kazal_dom_sf"/>
</dbReference>
<proteinExistence type="predicted"/>
<dbReference type="Pfam" id="PF03137">
    <property type="entry name" value="OATP"/>
    <property type="match status" value="1"/>
</dbReference>
<evidence type="ECO:0000256" key="2">
    <source>
        <dbReference type="ARBA" id="ARBA00022475"/>
    </source>
</evidence>
<dbReference type="SUPFAM" id="SSF100895">
    <property type="entry name" value="Kazal-type serine protease inhibitors"/>
    <property type="match status" value="1"/>
</dbReference>
<sequence>MRITSDVEPVCGNNGLTYFNPCHAGCTAFSSSSNYTNCACVHANTSSSIFRGTGGSQAQALNVNGYFNEVTVVPVATTGPCITPCRTIYPFLILLYFMAFIVAATQMPLLMTVLRSVSEEERSFALG</sequence>
<dbReference type="GO" id="GO:0016323">
    <property type="term" value="C:basolateral plasma membrane"/>
    <property type="evidence" value="ECO:0007669"/>
    <property type="project" value="TreeGrafter"/>
</dbReference>
<feature type="transmembrane region" description="Helical" evidence="6">
    <location>
        <begin position="88"/>
        <end position="114"/>
    </location>
</feature>
<keyword evidence="4 6" id="KW-1133">Transmembrane helix</keyword>
<dbReference type="PANTHER" id="PTHR11388">
    <property type="entry name" value="ORGANIC ANION TRANSPORTER"/>
    <property type="match status" value="1"/>
</dbReference>
<evidence type="ECO:0000313" key="8">
    <source>
        <dbReference type="EnsemblMetazoa" id="GMOY001935-PA"/>
    </source>
</evidence>
<accession>A0A1B0FEC0</accession>
<dbReference type="EnsemblMetazoa" id="GMOY001935-RA">
    <property type="protein sequence ID" value="GMOY001935-PA"/>
    <property type="gene ID" value="GMOY001935"/>
</dbReference>
<dbReference type="PANTHER" id="PTHR11388:SF142">
    <property type="entry name" value="SOLUTE CARRIER ORGANIC ANION TRANSPORTER FAMILY MEMBER 5A1"/>
    <property type="match status" value="1"/>
</dbReference>
<evidence type="ECO:0000313" key="9">
    <source>
        <dbReference type="Proteomes" id="UP000092444"/>
    </source>
</evidence>
<evidence type="ECO:0000256" key="3">
    <source>
        <dbReference type="ARBA" id="ARBA00022692"/>
    </source>
</evidence>
<reference evidence="8" key="1">
    <citation type="submission" date="2020-05" db="UniProtKB">
        <authorList>
            <consortium name="EnsemblMetazoa"/>
        </authorList>
    </citation>
    <scope>IDENTIFICATION</scope>
    <source>
        <strain evidence="8">Yale</strain>
    </source>
</reference>
<dbReference type="EMBL" id="CCAG010018654">
    <property type="status" value="NOT_ANNOTATED_CDS"/>
    <property type="molecule type" value="Genomic_DNA"/>
</dbReference>
<keyword evidence="3 6" id="KW-0812">Transmembrane</keyword>
<evidence type="ECO:0000256" key="6">
    <source>
        <dbReference type="SAM" id="Phobius"/>
    </source>
</evidence>
<evidence type="ECO:0000256" key="1">
    <source>
        <dbReference type="ARBA" id="ARBA00004651"/>
    </source>
</evidence>
<evidence type="ECO:0000256" key="5">
    <source>
        <dbReference type="ARBA" id="ARBA00023136"/>
    </source>
</evidence>
<dbReference type="InterPro" id="IPR004156">
    <property type="entry name" value="OATP"/>
</dbReference>
<keyword evidence="2" id="KW-1003">Cell membrane</keyword>
<dbReference type="PROSITE" id="PS51465">
    <property type="entry name" value="KAZAL_2"/>
    <property type="match status" value="1"/>
</dbReference>
<feature type="domain" description="Kazal-like" evidence="7">
    <location>
        <begin position="1"/>
        <end position="39"/>
    </location>
</feature>
<dbReference type="GO" id="GO:0043252">
    <property type="term" value="P:sodium-independent organic anion transport"/>
    <property type="evidence" value="ECO:0007669"/>
    <property type="project" value="TreeGrafter"/>
</dbReference>
<dbReference type="AlphaFoldDB" id="A0A1B0FEC0"/>
<protein>
    <recommendedName>
        <fullName evidence="7">Kazal-like domain-containing protein</fullName>
    </recommendedName>
</protein>
<comment type="subcellular location">
    <subcellularLocation>
        <location evidence="1">Cell membrane</location>
        <topology evidence="1">Multi-pass membrane protein</topology>
    </subcellularLocation>
</comment>
<organism evidence="8 9">
    <name type="scientific">Glossina morsitans morsitans</name>
    <name type="common">Savannah tsetse fly</name>
    <dbReference type="NCBI Taxonomy" id="37546"/>
    <lineage>
        <taxon>Eukaryota</taxon>
        <taxon>Metazoa</taxon>
        <taxon>Ecdysozoa</taxon>
        <taxon>Arthropoda</taxon>
        <taxon>Hexapoda</taxon>
        <taxon>Insecta</taxon>
        <taxon>Pterygota</taxon>
        <taxon>Neoptera</taxon>
        <taxon>Endopterygota</taxon>
        <taxon>Diptera</taxon>
        <taxon>Brachycera</taxon>
        <taxon>Muscomorpha</taxon>
        <taxon>Hippoboscoidea</taxon>
        <taxon>Glossinidae</taxon>
        <taxon>Glossina</taxon>
    </lineage>
</organism>
<evidence type="ECO:0000256" key="4">
    <source>
        <dbReference type="ARBA" id="ARBA00022989"/>
    </source>
</evidence>
<dbReference type="InterPro" id="IPR002350">
    <property type="entry name" value="Kazal_dom"/>
</dbReference>
<dbReference type="Gene3D" id="3.30.60.30">
    <property type="match status" value="1"/>
</dbReference>
<keyword evidence="9" id="KW-1185">Reference proteome</keyword>
<dbReference type="VEuPathDB" id="VectorBase:GMOY001935"/>
<evidence type="ECO:0000259" key="7">
    <source>
        <dbReference type="PROSITE" id="PS51465"/>
    </source>
</evidence>
<keyword evidence="5 6" id="KW-0472">Membrane</keyword>
<dbReference type="GO" id="GO:0015347">
    <property type="term" value="F:sodium-independent organic anion transmembrane transporter activity"/>
    <property type="evidence" value="ECO:0007669"/>
    <property type="project" value="TreeGrafter"/>
</dbReference>